<accession>A0A9Q0RGH6</accession>
<dbReference type="Gene3D" id="1.25.40.20">
    <property type="entry name" value="Ankyrin repeat-containing domain"/>
    <property type="match status" value="2"/>
</dbReference>
<sequence>MFELNIQDSTNQNSLEVIQYLISKGININYKTNRHKTLLHYACKNNSLEVIKYLISKGININAKTKRNETILHYACKNNSLEVIEYLISKGIDINAKTIWNETILHSYTKIHSNWPNLCSIFPKVWILISIAKCAKAMYIVCLKDSRTRCY</sequence>
<dbReference type="OMA" id="VINEHED"/>
<name>A0A9Q0RGH6_ANAIG</name>
<dbReference type="PROSITE" id="PS50088">
    <property type="entry name" value="ANK_REPEAT"/>
    <property type="match status" value="2"/>
</dbReference>
<reference evidence="4" key="1">
    <citation type="submission" date="2022-10" db="EMBL/GenBank/DDBJ databases">
        <title>Novel sulphate-reducing endosymbionts in the free-living metamonad Anaeramoeba.</title>
        <authorList>
            <person name="Jerlstrom-Hultqvist J."/>
            <person name="Cepicka I."/>
            <person name="Gallot-Lavallee L."/>
            <person name="Salas-Leiva D."/>
            <person name="Curtis B.A."/>
            <person name="Zahonova K."/>
            <person name="Pipaliya S."/>
            <person name="Dacks J."/>
            <person name="Roger A.J."/>
        </authorList>
    </citation>
    <scope>NUCLEOTIDE SEQUENCE</scope>
    <source>
        <strain evidence="4">BMAN</strain>
    </source>
</reference>
<evidence type="ECO:0000256" key="2">
    <source>
        <dbReference type="ARBA" id="ARBA00023043"/>
    </source>
</evidence>
<dbReference type="AlphaFoldDB" id="A0A9Q0RGH6"/>
<dbReference type="PANTHER" id="PTHR24188:SF29">
    <property type="entry name" value="GH09064P"/>
    <property type="match status" value="1"/>
</dbReference>
<dbReference type="SUPFAM" id="SSF48403">
    <property type="entry name" value="Ankyrin repeat"/>
    <property type="match status" value="1"/>
</dbReference>
<dbReference type="InterPro" id="IPR036770">
    <property type="entry name" value="Ankyrin_rpt-contain_sf"/>
</dbReference>
<evidence type="ECO:0000256" key="1">
    <source>
        <dbReference type="ARBA" id="ARBA00022737"/>
    </source>
</evidence>
<dbReference type="PROSITE" id="PS50297">
    <property type="entry name" value="ANK_REP_REGION"/>
    <property type="match status" value="2"/>
</dbReference>
<keyword evidence="2 3" id="KW-0040">ANK repeat</keyword>
<feature type="repeat" description="ANK" evidence="3">
    <location>
        <begin position="67"/>
        <end position="99"/>
    </location>
</feature>
<feature type="repeat" description="ANK" evidence="3">
    <location>
        <begin position="34"/>
        <end position="66"/>
    </location>
</feature>
<dbReference type="SMART" id="SM00248">
    <property type="entry name" value="ANK"/>
    <property type="match status" value="3"/>
</dbReference>
<proteinExistence type="predicted"/>
<protein>
    <submittedName>
        <fullName evidence="4">Cyclin-dependent kinase inhibitor 2c-related</fullName>
    </submittedName>
</protein>
<evidence type="ECO:0000313" key="4">
    <source>
        <dbReference type="EMBL" id="KAJ5078748.1"/>
    </source>
</evidence>
<gene>
    <name evidence="4" type="ORF">M0811_14739</name>
</gene>
<dbReference type="InterPro" id="IPR002110">
    <property type="entry name" value="Ankyrin_rpt"/>
</dbReference>
<dbReference type="Pfam" id="PF12796">
    <property type="entry name" value="Ank_2"/>
    <property type="match status" value="1"/>
</dbReference>
<dbReference type="EMBL" id="JAPDFW010000046">
    <property type="protein sequence ID" value="KAJ5078748.1"/>
    <property type="molecule type" value="Genomic_DNA"/>
</dbReference>
<dbReference type="PRINTS" id="PR01415">
    <property type="entry name" value="ANKYRIN"/>
</dbReference>
<evidence type="ECO:0000313" key="5">
    <source>
        <dbReference type="Proteomes" id="UP001149090"/>
    </source>
</evidence>
<dbReference type="PANTHER" id="PTHR24188">
    <property type="entry name" value="ANKYRIN REPEAT PROTEIN"/>
    <property type="match status" value="1"/>
</dbReference>
<evidence type="ECO:0000256" key="3">
    <source>
        <dbReference type="PROSITE-ProRule" id="PRU00023"/>
    </source>
</evidence>
<comment type="caution">
    <text evidence="4">The sequence shown here is derived from an EMBL/GenBank/DDBJ whole genome shotgun (WGS) entry which is preliminary data.</text>
</comment>
<keyword evidence="5" id="KW-1185">Reference proteome</keyword>
<keyword evidence="1" id="KW-0677">Repeat</keyword>
<dbReference type="OrthoDB" id="5948321at2759"/>
<dbReference type="Proteomes" id="UP001149090">
    <property type="component" value="Unassembled WGS sequence"/>
</dbReference>
<organism evidence="4 5">
    <name type="scientific">Anaeramoeba ignava</name>
    <name type="common">Anaerobic marine amoeba</name>
    <dbReference type="NCBI Taxonomy" id="1746090"/>
    <lineage>
        <taxon>Eukaryota</taxon>
        <taxon>Metamonada</taxon>
        <taxon>Anaeramoebidae</taxon>
        <taxon>Anaeramoeba</taxon>
    </lineage>
</organism>